<organism evidence="2 3">
    <name type="scientific">Cereibacter sphaeroides (strain ATCC 17023 / DSM 158 / JCM 6121 / CCUG 31486 / LMG 2827 / NBRC 12203 / NCIMB 8253 / ATH 2.4.1.)</name>
    <name type="common">Rhodobacter sphaeroides</name>
    <dbReference type="NCBI Taxonomy" id="272943"/>
    <lineage>
        <taxon>Bacteria</taxon>
        <taxon>Pseudomonadati</taxon>
        <taxon>Pseudomonadota</taxon>
        <taxon>Alphaproteobacteria</taxon>
        <taxon>Rhodobacterales</taxon>
        <taxon>Paracoccaceae</taxon>
        <taxon>Cereibacter</taxon>
    </lineage>
</organism>
<dbReference type="STRING" id="272943.RSP_7579"/>
<dbReference type="KEGG" id="rsp:RSP_7579"/>
<dbReference type="Proteomes" id="UP000002703">
    <property type="component" value="Chromosome 1"/>
</dbReference>
<reference evidence="3" key="1">
    <citation type="submission" date="2005-09" db="EMBL/GenBank/DDBJ databases">
        <title>Complete sequence of chromosome 1 of Rhodobacter sphaeroides 2.4.1.</title>
        <authorList>
            <person name="Copeland A."/>
            <person name="Lucas S."/>
            <person name="Lapidus A."/>
            <person name="Barry K."/>
            <person name="Detter J.C."/>
            <person name="Glavina T."/>
            <person name="Hammon N."/>
            <person name="Israni S."/>
            <person name="Pitluck S."/>
            <person name="Richardson P."/>
            <person name="Mackenzie C."/>
            <person name="Choudhary M."/>
            <person name="Larimer F."/>
            <person name="Hauser L.J."/>
            <person name="Land M."/>
            <person name="Donohue T.J."/>
            <person name="Kaplan S."/>
        </authorList>
    </citation>
    <scope>NUCLEOTIDE SEQUENCE [LARGE SCALE GENOMIC DNA]</scope>
    <source>
        <strain evidence="3">ATCC 17023 / DSM 158 / JCM 6121 / CCUG 31486 / LMG 2827 / NBRC 12203 / NCIMB 8253 / ATH 2.4.1.</strain>
    </source>
</reference>
<feature type="region of interest" description="Disordered" evidence="1">
    <location>
        <begin position="356"/>
        <end position="388"/>
    </location>
</feature>
<accession>U5NRE3</accession>
<name>U5NRE3_CERS4</name>
<dbReference type="AlphaFoldDB" id="U5NRE3"/>
<evidence type="ECO:0000313" key="3">
    <source>
        <dbReference type="Proteomes" id="UP000002703"/>
    </source>
</evidence>
<evidence type="ECO:0000313" key="2">
    <source>
        <dbReference type="EMBL" id="AGY32449.1"/>
    </source>
</evidence>
<dbReference type="EMBL" id="CP000143">
    <property type="protein sequence ID" value="AGY32449.1"/>
    <property type="molecule type" value="Genomic_DNA"/>
</dbReference>
<gene>
    <name evidence="2" type="ORF">RSP_7579</name>
</gene>
<keyword evidence="3" id="KW-1185">Reference proteome</keyword>
<proteinExistence type="predicted"/>
<sequence>MPLCRVEQARCRRSRDRGGATARPGSPFSGLAGATHSCGALDGQLCSFKRTSGGEDCQPVVANRRGIASQGRGSRGERYRSRACRGSSLVVRQARQGGGLAQQWRRQDAAAFREQGCCGAPPNGGKPRCARADRAAPLSLSGAARGPCLKREGSGAAVGSVARLFSSGGACGPRPIRGGSGARAGGAAGLPLSGCAFNPRPDRAGSGATAVSGGRLIRAGRRLPSACRLYRQHSASPIRARAEPAAVPGRFCQHVGFGPESVESEGRSQWIRCWTSAKAFGARPGTCCGLRSAGKARDATFAPCAASAEGASAGSSAGGKNACTAPGSGFVRRSASGSATDGRGTPGCCDCGSRNHGACSSRARRNQGVRISGARRNQGNTASDGIGTTGRSRELRLVEARTAVGRVWRNSEAIARNGLGA</sequence>
<protein>
    <submittedName>
        <fullName evidence="2">Uncharacterized protein</fullName>
    </submittedName>
</protein>
<evidence type="ECO:0000256" key="1">
    <source>
        <dbReference type="SAM" id="MobiDB-lite"/>
    </source>
</evidence>
<dbReference type="EnsemblBacteria" id="AGY32449">
    <property type="protein sequence ID" value="AGY32449"/>
    <property type="gene ID" value="RSP_7579"/>
</dbReference>